<reference evidence="9" key="5">
    <citation type="submission" date="2025-09" db="UniProtKB">
        <authorList>
            <consortium name="Ensembl"/>
        </authorList>
    </citation>
    <scope>IDENTIFICATION</scope>
</reference>
<sequence>EVLSHGSKHWPISVATSAQETFGDCLEFYTDFCLHGSCKLLISEHLASCTCSRGFVGSRCQYFDLLAVVSEDPNTQKIVVFAMIPVLVIKNFFCCCSLCKCKKWSPKMTDCCCSGMNI</sequence>
<evidence type="ECO:0000256" key="1">
    <source>
        <dbReference type="ARBA" id="ARBA00004239"/>
    </source>
</evidence>
<dbReference type="GO" id="GO:0051781">
    <property type="term" value="P:positive regulation of cell division"/>
    <property type="evidence" value="ECO:0007669"/>
    <property type="project" value="UniProtKB-KW"/>
</dbReference>
<dbReference type="PROSITE" id="PS01186">
    <property type="entry name" value="EGF_2"/>
    <property type="match status" value="1"/>
</dbReference>
<dbReference type="InParanoid" id="A0A4W3HIP1"/>
<keyword evidence="10" id="KW-1185">Reference proteome</keyword>
<dbReference type="GO" id="GO:0008083">
    <property type="term" value="F:growth factor activity"/>
    <property type="evidence" value="ECO:0007669"/>
    <property type="project" value="UniProtKB-KW"/>
</dbReference>
<keyword evidence="5 7" id="KW-1015">Disulfide bond</keyword>
<comment type="caution">
    <text evidence="7">Lacks conserved residue(s) required for the propagation of feature annotation.</text>
</comment>
<dbReference type="GO" id="GO:0005154">
    <property type="term" value="F:epidermal growth factor receptor binding"/>
    <property type="evidence" value="ECO:0007669"/>
    <property type="project" value="TreeGrafter"/>
</dbReference>
<reference evidence="10" key="2">
    <citation type="journal article" date="2007" name="PLoS Biol.">
        <title>Survey sequencing and comparative analysis of the elephant shark (Callorhinchus milii) genome.</title>
        <authorList>
            <person name="Venkatesh B."/>
            <person name="Kirkness E.F."/>
            <person name="Loh Y.H."/>
            <person name="Halpern A.L."/>
            <person name="Lee A.P."/>
            <person name="Johnson J."/>
            <person name="Dandona N."/>
            <person name="Viswanathan L.D."/>
            <person name="Tay A."/>
            <person name="Venter J.C."/>
            <person name="Strausberg R.L."/>
            <person name="Brenner S."/>
        </authorList>
    </citation>
    <scope>NUCLEOTIDE SEQUENCE [LARGE SCALE GENOMIC DNA]</scope>
</reference>
<dbReference type="PANTHER" id="PTHR10740:SF1">
    <property type="entry name" value="PROTRANSFORMING GROWTH FACTOR ALPHA"/>
    <property type="match status" value="1"/>
</dbReference>
<comment type="subcellular location">
    <subcellularLocation>
        <location evidence="1">Secreted</location>
        <location evidence="1">Extracellular space</location>
    </subcellularLocation>
</comment>
<dbReference type="GeneTree" id="ENSGT00980000202857"/>
<dbReference type="Proteomes" id="UP000314986">
    <property type="component" value="Unassembled WGS sequence"/>
</dbReference>
<proteinExistence type="predicted"/>
<feature type="domain" description="EGF-like" evidence="8">
    <location>
        <begin position="29"/>
        <end position="61"/>
    </location>
</feature>
<keyword evidence="3 7" id="KW-0245">EGF-like domain</keyword>
<dbReference type="GO" id="GO:0005615">
    <property type="term" value="C:extracellular space"/>
    <property type="evidence" value="ECO:0007669"/>
    <property type="project" value="TreeGrafter"/>
</dbReference>
<evidence type="ECO:0000313" key="10">
    <source>
        <dbReference type="Proteomes" id="UP000314986"/>
    </source>
</evidence>
<keyword evidence="4" id="KW-0339">Growth factor</keyword>
<dbReference type="PANTHER" id="PTHR10740">
    <property type="entry name" value="TRANSFORMING GROWTH FACTOR ALPHA"/>
    <property type="match status" value="1"/>
</dbReference>
<dbReference type="PROSITE" id="PS00022">
    <property type="entry name" value="EGF_1"/>
    <property type="match status" value="1"/>
</dbReference>
<dbReference type="SUPFAM" id="SSF57196">
    <property type="entry name" value="EGF/Laminin"/>
    <property type="match status" value="1"/>
</dbReference>
<evidence type="ECO:0000256" key="3">
    <source>
        <dbReference type="ARBA" id="ARBA00022536"/>
    </source>
</evidence>
<dbReference type="Gene3D" id="2.10.25.10">
    <property type="entry name" value="Laminin"/>
    <property type="match status" value="1"/>
</dbReference>
<dbReference type="GO" id="GO:0045840">
    <property type="term" value="P:positive regulation of mitotic nuclear division"/>
    <property type="evidence" value="ECO:0007669"/>
    <property type="project" value="TreeGrafter"/>
</dbReference>
<keyword evidence="2" id="KW-0964">Secreted</keyword>
<dbReference type="InterPro" id="IPR000742">
    <property type="entry name" value="EGF"/>
</dbReference>
<reference evidence="9" key="4">
    <citation type="submission" date="2025-08" db="UniProtKB">
        <authorList>
            <consortium name="Ensembl"/>
        </authorList>
    </citation>
    <scope>IDENTIFICATION</scope>
</reference>
<dbReference type="GO" id="GO:0008284">
    <property type="term" value="P:positive regulation of cell population proliferation"/>
    <property type="evidence" value="ECO:0007669"/>
    <property type="project" value="TreeGrafter"/>
</dbReference>
<evidence type="ECO:0000259" key="8">
    <source>
        <dbReference type="PROSITE" id="PS50026"/>
    </source>
</evidence>
<reference evidence="10" key="1">
    <citation type="journal article" date="2006" name="Science">
        <title>Ancient noncoding elements conserved in the human genome.</title>
        <authorList>
            <person name="Venkatesh B."/>
            <person name="Kirkness E.F."/>
            <person name="Loh Y.H."/>
            <person name="Halpern A.L."/>
            <person name="Lee A.P."/>
            <person name="Johnson J."/>
            <person name="Dandona N."/>
            <person name="Viswanathan L.D."/>
            <person name="Tay A."/>
            <person name="Venter J.C."/>
            <person name="Strausberg R.L."/>
            <person name="Brenner S."/>
        </authorList>
    </citation>
    <scope>NUCLEOTIDE SEQUENCE [LARGE SCALE GENOMIC DNA]</scope>
</reference>
<dbReference type="PROSITE" id="PS50026">
    <property type="entry name" value="EGF_3"/>
    <property type="match status" value="1"/>
</dbReference>
<evidence type="ECO:0000256" key="2">
    <source>
        <dbReference type="ARBA" id="ARBA00022525"/>
    </source>
</evidence>
<accession>A0A4W3HIP1</accession>
<dbReference type="AlphaFoldDB" id="A0A4W3HIP1"/>
<evidence type="ECO:0000256" key="5">
    <source>
        <dbReference type="ARBA" id="ARBA00023157"/>
    </source>
</evidence>
<feature type="disulfide bond" evidence="7">
    <location>
        <begin position="51"/>
        <end position="60"/>
    </location>
</feature>
<protein>
    <recommendedName>
        <fullName evidence="8">EGF-like domain-containing protein</fullName>
    </recommendedName>
</protein>
<organism evidence="9 10">
    <name type="scientific">Callorhinchus milii</name>
    <name type="common">Ghost shark</name>
    <dbReference type="NCBI Taxonomy" id="7868"/>
    <lineage>
        <taxon>Eukaryota</taxon>
        <taxon>Metazoa</taxon>
        <taxon>Chordata</taxon>
        <taxon>Craniata</taxon>
        <taxon>Vertebrata</taxon>
        <taxon>Chondrichthyes</taxon>
        <taxon>Holocephali</taxon>
        <taxon>Chimaeriformes</taxon>
        <taxon>Callorhinchidae</taxon>
        <taxon>Callorhinchus</taxon>
    </lineage>
</organism>
<evidence type="ECO:0000256" key="7">
    <source>
        <dbReference type="PROSITE-ProRule" id="PRU00076"/>
    </source>
</evidence>
<evidence type="ECO:0000256" key="6">
    <source>
        <dbReference type="ARBA" id="ARBA00023246"/>
    </source>
</evidence>
<keyword evidence="6" id="KW-0497">Mitogen</keyword>
<name>A0A4W3HIP1_CALMI</name>
<evidence type="ECO:0000313" key="9">
    <source>
        <dbReference type="Ensembl" id="ENSCMIP00000009444.1"/>
    </source>
</evidence>
<dbReference type="GO" id="GO:0007173">
    <property type="term" value="P:epidermal growth factor receptor signaling pathway"/>
    <property type="evidence" value="ECO:0007669"/>
    <property type="project" value="TreeGrafter"/>
</dbReference>
<dbReference type="Ensembl" id="ENSCMIT00000009702.1">
    <property type="protein sequence ID" value="ENSCMIP00000009444.1"/>
    <property type="gene ID" value="ENSCMIG00000005004.1"/>
</dbReference>
<evidence type="ECO:0000256" key="4">
    <source>
        <dbReference type="ARBA" id="ARBA00023030"/>
    </source>
</evidence>
<reference evidence="10" key="3">
    <citation type="journal article" date="2014" name="Nature">
        <title>Elephant shark genome provides unique insights into gnathostome evolution.</title>
        <authorList>
            <consortium name="International Elephant Shark Genome Sequencing Consortium"/>
            <person name="Venkatesh B."/>
            <person name="Lee A.P."/>
            <person name="Ravi V."/>
            <person name="Maurya A.K."/>
            <person name="Lian M.M."/>
            <person name="Swann J.B."/>
            <person name="Ohta Y."/>
            <person name="Flajnik M.F."/>
            <person name="Sutoh Y."/>
            <person name="Kasahara M."/>
            <person name="Hoon S."/>
            <person name="Gangu V."/>
            <person name="Roy S.W."/>
            <person name="Irimia M."/>
            <person name="Korzh V."/>
            <person name="Kondrychyn I."/>
            <person name="Lim Z.W."/>
            <person name="Tay B.H."/>
            <person name="Tohari S."/>
            <person name="Kong K.W."/>
            <person name="Ho S."/>
            <person name="Lorente-Galdos B."/>
            <person name="Quilez J."/>
            <person name="Marques-Bonet T."/>
            <person name="Raney B.J."/>
            <person name="Ingham P.W."/>
            <person name="Tay A."/>
            <person name="Hillier L.W."/>
            <person name="Minx P."/>
            <person name="Boehm T."/>
            <person name="Wilson R.K."/>
            <person name="Brenner S."/>
            <person name="Warren W.C."/>
        </authorList>
    </citation>
    <scope>NUCLEOTIDE SEQUENCE [LARGE SCALE GENOMIC DNA]</scope>
</reference>